<dbReference type="Pfam" id="PF03646">
    <property type="entry name" value="FlaG"/>
    <property type="match status" value="1"/>
</dbReference>
<dbReference type="Proteomes" id="UP001597561">
    <property type="component" value="Unassembled WGS sequence"/>
</dbReference>
<evidence type="ECO:0000256" key="1">
    <source>
        <dbReference type="SAM" id="MobiDB-lite"/>
    </source>
</evidence>
<comment type="caution">
    <text evidence="2">The sequence shown here is derived from an EMBL/GenBank/DDBJ whole genome shotgun (WGS) entry which is preliminary data.</text>
</comment>
<dbReference type="PANTHER" id="PTHR37166:SF1">
    <property type="entry name" value="PROTEIN FLAG"/>
    <property type="match status" value="1"/>
</dbReference>
<dbReference type="NCBIfam" id="NF005834">
    <property type="entry name" value="PRK07738.1"/>
    <property type="match status" value="1"/>
</dbReference>
<accession>A0ABW5ZG86</accession>
<dbReference type="InterPro" id="IPR005186">
    <property type="entry name" value="FlaG"/>
</dbReference>
<dbReference type="Gene3D" id="3.30.160.170">
    <property type="entry name" value="FlaG-like"/>
    <property type="match status" value="1"/>
</dbReference>
<dbReference type="SUPFAM" id="SSF160214">
    <property type="entry name" value="FlaG-like"/>
    <property type="match status" value="1"/>
</dbReference>
<keyword evidence="3" id="KW-1185">Reference proteome</keyword>
<keyword evidence="2" id="KW-0282">Flagellum</keyword>
<reference evidence="3" key="1">
    <citation type="journal article" date="2019" name="Int. J. Syst. Evol. Microbiol.">
        <title>The Global Catalogue of Microorganisms (GCM) 10K type strain sequencing project: providing services to taxonomists for standard genome sequencing and annotation.</title>
        <authorList>
            <consortium name="The Broad Institute Genomics Platform"/>
            <consortium name="The Broad Institute Genome Sequencing Center for Infectious Disease"/>
            <person name="Wu L."/>
            <person name="Ma J."/>
        </authorList>
    </citation>
    <scope>NUCLEOTIDE SEQUENCE [LARGE SCALE GENOMIC DNA]</scope>
    <source>
        <strain evidence="3">KCTC 13528</strain>
    </source>
</reference>
<keyword evidence="2" id="KW-0969">Cilium</keyword>
<feature type="region of interest" description="Disordered" evidence="1">
    <location>
        <begin position="1"/>
        <end position="25"/>
    </location>
</feature>
<organism evidence="2 3">
    <name type="scientific">Jeotgalibacillus terrae</name>
    <dbReference type="NCBI Taxonomy" id="587735"/>
    <lineage>
        <taxon>Bacteria</taxon>
        <taxon>Bacillati</taxon>
        <taxon>Bacillota</taxon>
        <taxon>Bacilli</taxon>
        <taxon>Bacillales</taxon>
        <taxon>Caryophanaceae</taxon>
        <taxon>Jeotgalibacillus</taxon>
    </lineage>
</organism>
<feature type="compositionally biased region" description="Polar residues" evidence="1">
    <location>
        <begin position="8"/>
        <end position="25"/>
    </location>
</feature>
<evidence type="ECO:0000313" key="2">
    <source>
        <dbReference type="EMBL" id="MFD2910472.1"/>
    </source>
</evidence>
<proteinExistence type="predicted"/>
<sequence>MNRIGEIGSSSNFQQVGQTSSATQSEAIVKHTKEIANELSRQSEKPKAEQLEKAVQGMNDLLKPYDSHLKFEYHEDLGEYYVTIVDDVSKEVIKEIPSKKLLDSYAAMADFLGILMDQKA</sequence>
<gene>
    <name evidence="2" type="primary">flaG</name>
    <name evidence="2" type="ORF">ACFS5P_01135</name>
</gene>
<evidence type="ECO:0000313" key="3">
    <source>
        <dbReference type="Proteomes" id="UP001597561"/>
    </source>
</evidence>
<dbReference type="RefSeq" id="WP_204730195.1">
    <property type="nucleotide sequence ID" value="NZ_JAFBDK010000014.1"/>
</dbReference>
<name>A0ABW5ZG86_9BACL</name>
<protein>
    <submittedName>
        <fullName evidence="2">Flagellar protein FlaG</fullName>
    </submittedName>
</protein>
<dbReference type="PANTHER" id="PTHR37166">
    <property type="entry name" value="PROTEIN FLAG"/>
    <property type="match status" value="1"/>
</dbReference>
<dbReference type="EMBL" id="JBHUPG010000001">
    <property type="protein sequence ID" value="MFD2910472.1"/>
    <property type="molecule type" value="Genomic_DNA"/>
</dbReference>
<dbReference type="InterPro" id="IPR035924">
    <property type="entry name" value="FlaG-like_sf"/>
</dbReference>
<keyword evidence="2" id="KW-0966">Cell projection</keyword>